<organism evidence="2 3">
    <name type="scientific">Aspergillus calidoustus</name>
    <dbReference type="NCBI Taxonomy" id="454130"/>
    <lineage>
        <taxon>Eukaryota</taxon>
        <taxon>Fungi</taxon>
        <taxon>Dikarya</taxon>
        <taxon>Ascomycota</taxon>
        <taxon>Pezizomycotina</taxon>
        <taxon>Eurotiomycetes</taxon>
        <taxon>Eurotiomycetidae</taxon>
        <taxon>Eurotiales</taxon>
        <taxon>Aspergillaceae</taxon>
        <taxon>Aspergillus</taxon>
        <taxon>Aspergillus subgen. Nidulantes</taxon>
    </lineage>
</organism>
<gene>
    <name evidence="2" type="ORF">ASPCAL08436</name>
</gene>
<keyword evidence="1" id="KW-1133">Transmembrane helix</keyword>
<reference evidence="3" key="1">
    <citation type="journal article" date="2016" name="Genome Announc.">
        <title>Draft genome sequences of fungus Aspergillus calidoustus.</title>
        <authorList>
            <person name="Horn F."/>
            <person name="Linde J."/>
            <person name="Mattern D.J."/>
            <person name="Walther G."/>
            <person name="Guthke R."/>
            <person name="Scherlach K."/>
            <person name="Martin K."/>
            <person name="Brakhage A.A."/>
            <person name="Petzke L."/>
            <person name="Valiante V."/>
        </authorList>
    </citation>
    <scope>NUCLEOTIDE SEQUENCE [LARGE SCALE GENOMIC DNA]</scope>
    <source>
        <strain evidence="3">SF006504</strain>
    </source>
</reference>
<keyword evidence="3" id="KW-1185">Reference proteome</keyword>
<keyword evidence="1" id="KW-0812">Transmembrane</keyword>
<proteinExistence type="predicted"/>
<evidence type="ECO:0000256" key="1">
    <source>
        <dbReference type="SAM" id="Phobius"/>
    </source>
</evidence>
<feature type="transmembrane region" description="Helical" evidence="1">
    <location>
        <begin position="43"/>
        <end position="63"/>
    </location>
</feature>
<accession>A0A0U5GUE0</accession>
<keyword evidence="1" id="KW-0472">Membrane</keyword>
<dbReference type="AlphaFoldDB" id="A0A0U5GUE0"/>
<dbReference type="EMBL" id="CDMC01000006">
    <property type="protein sequence ID" value="CEN61788.1"/>
    <property type="molecule type" value="Genomic_DNA"/>
</dbReference>
<evidence type="ECO:0000313" key="3">
    <source>
        <dbReference type="Proteomes" id="UP000054771"/>
    </source>
</evidence>
<feature type="transmembrane region" description="Helical" evidence="1">
    <location>
        <begin position="88"/>
        <end position="110"/>
    </location>
</feature>
<evidence type="ECO:0000313" key="2">
    <source>
        <dbReference type="EMBL" id="CEN61788.1"/>
    </source>
</evidence>
<sequence>MLIPFRRSEWKSWEFSLFCHCVHCPGLSAGIALVTVRVGYYSVLSVFCGLSFFSCPFVSLQTLPPPPVLHSLGLWYLLSAPQTAGSPFILYSQLVLLSFLFFIHLVLLVTFLRTGDFSFLLAILRMIVTYHLSS</sequence>
<protein>
    <submittedName>
        <fullName evidence="2">Uncharacterized protein</fullName>
    </submittedName>
</protein>
<dbReference type="Proteomes" id="UP000054771">
    <property type="component" value="Unassembled WGS sequence"/>
</dbReference>
<name>A0A0U5GUE0_ASPCI</name>